<gene>
    <name evidence="2" type="ORF">I5731_16200</name>
</gene>
<dbReference type="AlphaFoldDB" id="A0A931I3U7"/>
<dbReference type="InterPro" id="IPR010985">
    <property type="entry name" value="Ribbon_hlx_hlx"/>
</dbReference>
<organism evidence="2 3">
    <name type="scientific">Methylobrevis albus</name>
    <dbReference type="NCBI Taxonomy" id="2793297"/>
    <lineage>
        <taxon>Bacteria</taxon>
        <taxon>Pseudomonadati</taxon>
        <taxon>Pseudomonadota</taxon>
        <taxon>Alphaproteobacteria</taxon>
        <taxon>Hyphomicrobiales</taxon>
        <taxon>Pleomorphomonadaceae</taxon>
        <taxon>Methylobrevis</taxon>
    </lineage>
</organism>
<name>A0A931I3U7_9HYPH</name>
<dbReference type="EMBL" id="JADZLT010000054">
    <property type="protein sequence ID" value="MBH0239367.1"/>
    <property type="molecule type" value="Genomic_DNA"/>
</dbReference>
<dbReference type="InterPro" id="IPR013321">
    <property type="entry name" value="Arc_rbn_hlx_hlx"/>
</dbReference>
<evidence type="ECO:0000259" key="1">
    <source>
        <dbReference type="Pfam" id="PF22513"/>
    </source>
</evidence>
<evidence type="ECO:0000313" key="3">
    <source>
        <dbReference type="Proteomes" id="UP000631694"/>
    </source>
</evidence>
<dbReference type="InterPro" id="IPR053853">
    <property type="entry name" value="FitA-like_RHH"/>
</dbReference>
<reference evidence="2" key="1">
    <citation type="submission" date="2020-12" db="EMBL/GenBank/DDBJ databases">
        <title>Methylobrevis albus sp. nov., isolated from fresh water lack sediment.</title>
        <authorList>
            <person name="Zou Q."/>
        </authorList>
    </citation>
    <scope>NUCLEOTIDE SEQUENCE</scope>
    <source>
        <strain evidence="2">L22</strain>
    </source>
</reference>
<protein>
    <submittedName>
        <fullName evidence="2">Plasmid stabilization protein</fullName>
    </submittedName>
</protein>
<feature type="domain" description="Antitoxin FitA-like ribbon-helix-helix" evidence="1">
    <location>
        <begin position="2"/>
        <end position="40"/>
    </location>
</feature>
<keyword evidence="3" id="KW-1185">Reference proteome</keyword>
<dbReference type="RefSeq" id="WP_197312449.1">
    <property type="nucleotide sequence ID" value="NZ_JADZLT010000054.1"/>
</dbReference>
<dbReference type="Pfam" id="PF22513">
    <property type="entry name" value="FitA-like_RHH"/>
    <property type="match status" value="1"/>
</dbReference>
<evidence type="ECO:0000313" key="2">
    <source>
        <dbReference type="EMBL" id="MBH0239367.1"/>
    </source>
</evidence>
<comment type="caution">
    <text evidence="2">The sequence shown here is derived from an EMBL/GenBank/DDBJ whole genome shotgun (WGS) entry which is preliminary data.</text>
</comment>
<dbReference type="SUPFAM" id="SSF47598">
    <property type="entry name" value="Ribbon-helix-helix"/>
    <property type="match status" value="1"/>
</dbReference>
<accession>A0A931I3U7</accession>
<dbReference type="GO" id="GO:0006355">
    <property type="term" value="P:regulation of DNA-templated transcription"/>
    <property type="evidence" value="ECO:0007669"/>
    <property type="project" value="InterPro"/>
</dbReference>
<dbReference type="Proteomes" id="UP000631694">
    <property type="component" value="Unassembled WGS sequence"/>
</dbReference>
<proteinExistence type="predicted"/>
<sequence>MASIVIEDIDKQLAQRLRERAAAKGRSVEDEALSILRQALAGDAPAPVDIGRSIHARFAALGGIDLAMPLREPVRDPGDWS</sequence>
<dbReference type="Gene3D" id="1.10.1220.10">
    <property type="entry name" value="Met repressor-like"/>
    <property type="match status" value="1"/>
</dbReference>